<dbReference type="VEuPathDB" id="GiardiaDB:GMRT_12184"/>
<dbReference type="AlphaFoldDB" id="A0A4Z1SPP3"/>
<keyword evidence="3" id="KW-1185">Reference proteome</keyword>
<dbReference type="Proteomes" id="UP000315496">
    <property type="component" value="Chromosome 3"/>
</dbReference>
<feature type="transmembrane region" description="Helical" evidence="1">
    <location>
        <begin position="270"/>
        <end position="291"/>
    </location>
</feature>
<evidence type="ECO:0000313" key="3">
    <source>
        <dbReference type="Proteomes" id="UP000315496"/>
    </source>
</evidence>
<accession>A0A4Z1SPP3</accession>
<keyword evidence="1" id="KW-1133">Transmembrane helix</keyword>
<gene>
    <name evidence="2" type="ORF">GMRT_12184</name>
</gene>
<organism evidence="2 3">
    <name type="scientific">Giardia muris</name>
    <dbReference type="NCBI Taxonomy" id="5742"/>
    <lineage>
        <taxon>Eukaryota</taxon>
        <taxon>Metamonada</taxon>
        <taxon>Diplomonadida</taxon>
        <taxon>Hexamitidae</taxon>
        <taxon>Giardiinae</taxon>
        <taxon>Giardia</taxon>
    </lineage>
</organism>
<dbReference type="EMBL" id="VDLU01000003">
    <property type="protein sequence ID" value="TNJ27792.1"/>
    <property type="molecule type" value="Genomic_DNA"/>
</dbReference>
<evidence type="ECO:0000313" key="2">
    <source>
        <dbReference type="EMBL" id="TNJ27792.1"/>
    </source>
</evidence>
<name>A0A4Z1SPP3_GIAMU</name>
<comment type="caution">
    <text evidence="2">The sequence shown here is derived from an EMBL/GenBank/DDBJ whole genome shotgun (WGS) entry which is preliminary data.</text>
</comment>
<protein>
    <recommendedName>
        <fullName evidence="4">Magnesium transporter</fullName>
    </recommendedName>
</protein>
<evidence type="ECO:0008006" key="4">
    <source>
        <dbReference type="Google" id="ProtNLM"/>
    </source>
</evidence>
<keyword evidence="1" id="KW-0472">Membrane</keyword>
<evidence type="ECO:0000256" key="1">
    <source>
        <dbReference type="SAM" id="Phobius"/>
    </source>
</evidence>
<dbReference type="OrthoDB" id="10251508at2759"/>
<feature type="transmembrane region" description="Helical" evidence="1">
    <location>
        <begin position="319"/>
        <end position="340"/>
    </location>
</feature>
<keyword evidence="1" id="KW-0812">Transmembrane</keyword>
<sequence>MVDVTEMAPLTPQPSVQQLAQRSPIVKWGQLADVTICYTRLRPGEARGWIIKEGSSRDLMLGASLNRRDLSAICSNGCFVDHRTHHFLVALSKLRLILTPEECYLVWPTGSQRNELVELFFRKYEELRPAAGSRYIDQVFDVYNRSLMSYYKRRVESLNVFMSSLHGDGRDSARMLQALYEGHSFVNDVLRTEQAIRTFLNSDELDKAGQTILPDETIRDNVEDMFSLAASSLKGLQHDAANSLKALEQLWQRQATSLQLRRNELIKMQMHMTFVGMSMGAVMLLSGLMAINFQNFANYPTEPPPPYLRWSEMGPWKSMVFYGICLTSAVIFTCILLILLRSSRSTETKPLK</sequence>
<reference evidence="2 3" key="1">
    <citation type="submission" date="2019-05" db="EMBL/GenBank/DDBJ databases">
        <title>The compact genome of Giardia muris reveals important steps in the evolution of intestinal protozoan parasites.</title>
        <authorList>
            <person name="Xu F."/>
            <person name="Jimenez-Gonzalez A."/>
            <person name="Einarsson E."/>
            <person name="Astvaldsson A."/>
            <person name="Peirasmaki D."/>
            <person name="Eckmann L."/>
            <person name="Andersson J.O."/>
            <person name="Svard S.G."/>
            <person name="Jerlstrom-Hultqvist J."/>
        </authorList>
    </citation>
    <scope>NUCLEOTIDE SEQUENCE [LARGE SCALE GENOMIC DNA]</scope>
    <source>
        <strain evidence="2 3">Roberts-Thomson</strain>
    </source>
</reference>
<proteinExistence type="predicted"/>